<dbReference type="Pfam" id="PF13391">
    <property type="entry name" value="HNH_2"/>
    <property type="match status" value="1"/>
</dbReference>
<gene>
    <name evidence="2" type="ORF">GAGA_2800</name>
</gene>
<keyword evidence="3" id="KW-1185">Reference proteome</keyword>
<accession>A0ABQ0I9A2</accession>
<feature type="domain" description="HNH nuclease" evidence="1">
    <location>
        <begin position="150"/>
        <end position="201"/>
    </location>
</feature>
<dbReference type="InterPro" id="IPR003615">
    <property type="entry name" value="HNH_nuc"/>
</dbReference>
<dbReference type="EMBL" id="BAEK01000041">
    <property type="protein sequence ID" value="GAC05639.1"/>
    <property type="molecule type" value="Genomic_DNA"/>
</dbReference>
<comment type="caution">
    <text evidence="2">The sequence shown here is derived from an EMBL/GenBank/DDBJ whole genome shotgun (WGS) entry which is preliminary data.</text>
</comment>
<evidence type="ECO:0000313" key="2">
    <source>
        <dbReference type="EMBL" id="GAC05639.1"/>
    </source>
</evidence>
<dbReference type="Proteomes" id="UP000008372">
    <property type="component" value="Unassembled WGS sequence"/>
</dbReference>
<organism evidence="2 3">
    <name type="scientific">Paraglaciecola agarilytica NO2</name>
    <dbReference type="NCBI Taxonomy" id="1125747"/>
    <lineage>
        <taxon>Bacteria</taxon>
        <taxon>Pseudomonadati</taxon>
        <taxon>Pseudomonadota</taxon>
        <taxon>Gammaproteobacteria</taxon>
        <taxon>Alteromonadales</taxon>
        <taxon>Alteromonadaceae</taxon>
        <taxon>Paraglaciecola</taxon>
    </lineage>
</organism>
<evidence type="ECO:0000259" key="1">
    <source>
        <dbReference type="Pfam" id="PF13391"/>
    </source>
</evidence>
<evidence type="ECO:0000313" key="3">
    <source>
        <dbReference type="Proteomes" id="UP000008372"/>
    </source>
</evidence>
<proteinExistence type="predicted"/>
<protein>
    <recommendedName>
        <fullName evidence="1">HNH nuclease domain-containing protein</fullName>
    </recommendedName>
</protein>
<reference evidence="2 3" key="1">
    <citation type="journal article" date="2014" name="Environ. Microbiol.">
        <title>Comparative genomics of the marine bacterial genus Glaciecola reveals the high degree of genomic diversity and genomic characteristic for cold adaptation.</title>
        <authorList>
            <person name="Qin Q.L."/>
            <person name="Xie B.B."/>
            <person name="Yu Y."/>
            <person name="Shu Y.L."/>
            <person name="Rong J.C."/>
            <person name="Zhang Y.J."/>
            <person name="Zhao D.L."/>
            <person name="Chen X.L."/>
            <person name="Zhang X.Y."/>
            <person name="Chen B."/>
            <person name="Zhou B.C."/>
            <person name="Zhang Y.Z."/>
        </authorList>
    </citation>
    <scope>NUCLEOTIDE SEQUENCE [LARGE SCALE GENOMIC DNA]</scope>
    <source>
        <strain evidence="2 3">NO2</strain>
    </source>
</reference>
<name>A0ABQ0I9A2_9ALTE</name>
<sequence length="255" mass="28833">MNKSNGWTRQQLLVALYVYCRSPFGKLHSTNSEIVRLAGYIDRSPSALAMKCCNLASLDPRITETGRVGLKGASKADRAIWEEANRDWSLLLNESIDVIEALNATLFDSTNVAAFESPDYSVDDHFVTAKTRKGQQLFRQTVLTSYGNQCCITGLKEPKLIVASHIIPWQKDKTHRLNPHNGLALNALHDRAFDQGLITVDDDMTVRVSNKLKQQDQYTQKAIVKFHGEGLILPERFMPNPEFLQYHRENVFIAN</sequence>